<dbReference type="PANTHER" id="PTHR11139:SF71">
    <property type="entry name" value="SERINE_THREONINE-PROTEIN KINASE SMG1"/>
    <property type="match status" value="1"/>
</dbReference>
<dbReference type="GO" id="GO:0004674">
    <property type="term" value="F:protein serine/threonine kinase activity"/>
    <property type="evidence" value="ECO:0007669"/>
    <property type="project" value="InterPro"/>
</dbReference>
<dbReference type="InterPro" id="IPR031559">
    <property type="entry name" value="SMG1"/>
</dbReference>
<dbReference type="SUPFAM" id="SSF48371">
    <property type="entry name" value="ARM repeat"/>
    <property type="match status" value="1"/>
</dbReference>
<evidence type="ECO:0000256" key="1">
    <source>
        <dbReference type="SAM" id="Coils"/>
    </source>
</evidence>
<dbReference type="OrthoDB" id="6424734at2759"/>
<dbReference type="PROSITE" id="PS51189">
    <property type="entry name" value="FAT"/>
    <property type="match status" value="1"/>
</dbReference>
<proteinExistence type="predicted"/>
<evidence type="ECO:0000259" key="2">
    <source>
        <dbReference type="PROSITE" id="PS50290"/>
    </source>
</evidence>
<dbReference type="AlphaFoldDB" id="A0A087TSQ0"/>
<dbReference type="InterPro" id="IPR014009">
    <property type="entry name" value="PIK_FAT"/>
</dbReference>
<dbReference type="Proteomes" id="UP000054359">
    <property type="component" value="Unassembled WGS sequence"/>
</dbReference>
<dbReference type="FunFam" id="3.30.1010.10:FF:000010">
    <property type="entry name" value="serine/threonine-protein kinase SMG1 isoform X1"/>
    <property type="match status" value="1"/>
</dbReference>
<dbReference type="EMBL" id="KK116566">
    <property type="protein sequence ID" value="KFM68139.1"/>
    <property type="molecule type" value="Genomic_DNA"/>
</dbReference>
<dbReference type="GO" id="GO:0005634">
    <property type="term" value="C:nucleus"/>
    <property type="evidence" value="ECO:0007669"/>
    <property type="project" value="TreeGrafter"/>
</dbReference>
<keyword evidence="4" id="KW-0418">Kinase</keyword>
<gene>
    <name evidence="4" type="ORF">X975_05608</name>
</gene>
<keyword evidence="5" id="KW-1185">Reference proteome</keyword>
<name>A0A087TSQ0_STEMI</name>
<dbReference type="PROSITE" id="PS50290">
    <property type="entry name" value="PI3_4_KINASE_3"/>
    <property type="match status" value="1"/>
</dbReference>
<feature type="domain" description="PI3K/PI4K catalytic" evidence="2">
    <location>
        <begin position="1022"/>
        <end position="1131"/>
    </location>
</feature>
<feature type="coiled-coil region" evidence="1">
    <location>
        <begin position="218"/>
        <end position="245"/>
    </location>
</feature>
<evidence type="ECO:0000313" key="4">
    <source>
        <dbReference type="EMBL" id="KFM68139.1"/>
    </source>
</evidence>
<sequence>MHCPEAVLGLYVWCKETFNRKLTWIKASVDCAAGRFENAAHEYLCILQSLSEGISPHKRGKQLDEMTKSNEKLKNGTSIKNVEDILENKLNMSESGINKPQVDIYLHSFLINQVIDCYMNLGNWSDAAKWAEFLEKVKFNQNGLSVNIPWNCNNVTYLRCLTSFDEVSSVGTKKDLAAYFHDLSVISESSANSSWTMDEQFAKTQRLLMSVALEHENSNKSSVQLKKLTDEINEAKDEVLKLIKLSALTWPPCIEPKHAALFISASTLQFSKKTNSTFLRDSIKLDASDCYSSTLGFLLTWENIWHHLNSASATAKLQGGFFDLLMITARLARKQQNYKMCSKLIIKAASYVCKTAQNPDSIDSQLSDDDDITDVSFLKKILRSTFSLNPSEKLLKMQREGAKLLHCLGENDCSHELLLHSVTVISNYLKDSNNQLSSATIDQLSELNSRSMLNLVKYVQQDTKSLNSSSQDNSWLLLLYNSINDFKYSGEISGIPKNFIIDLPQENVVSDTDYLIGQLLQLSIYQCPSLAKSWCNFASWCYAWGRKVVNTSSNGSIFIFPEEEAKIISLMSNASKEDIDILLGIITSLNSSSGGEWDNQEMDYTENGAEEIRWQILTTCPFLLKVEDSETVIENIIDIWKGLVTRAYSYYRLAAMSYLQYLQLNGKSPNEEKSDDDNVTATLRLLRLVVKHASELRDVLEDGLAETPTAPWRGIIPQLFSRLNHPEPYVRQSISDLLCRVAQAAPHLIVFPAVVGSLTLKVGPQLQEEAAGLFGAYFSDSIEDNPTSQADGSQVSDRDELQQPVVMLSDDEDSEEDRQKTAVMQNCFHALVETLGSQDERTISEAKNLIHELHRITLLWDELWLGTLNMHQSEVNRRFSNLEKEICKVMNNTYLSKEEKKEIVKEKHNVYVKPTLFLLEQLQKITTQPPETPHEQWFQKTFEKPIENALNKLRNSSDPSRPQESWSVFKQLYQLLQQKVQQQSRSHLSMDQISPVLASLKSTVIPMPGINKATGVITVQSVHNIVSILPTKTKPKKLAFIGSDGQRYTYLFKGLEDLHLDERIMQFLSIVNNMFSRSKRHGKEVYYARHYSVTPLGPRSGLIQWVDGATPLFGLYKRWQQREANSAAVKG</sequence>
<dbReference type="Gene3D" id="3.30.1010.10">
    <property type="entry name" value="Phosphatidylinositol 3-kinase Catalytic Subunit, Chain A, domain 4"/>
    <property type="match status" value="1"/>
</dbReference>
<keyword evidence="4" id="KW-0808">Transferase</keyword>
<accession>A0A087TSQ0</accession>
<dbReference type="Gene3D" id="1.25.10.10">
    <property type="entry name" value="Leucine-rich Repeat Variant"/>
    <property type="match status" value="1"/>
</dbReference>
<dbReference type="InterPro" id="IPR011009">
    <property type="entry name" value="Kinase-like_dom_sf"/>
</dbReference>
<reference evidence="4 5" key="1">
    <citation type="submission" date="2013-11" db="EMBL/GenBank/DDBJ databases">
        <title>Genome sequencing of Stegodyphus mimosarum.</title>
        <authorList>
            <person name="Bechsgaard J."/>
        </authorList>
    </citation>
    <scope>NUCLEOTIDE SEQUENCE [LARGE SCALE GENOMIC DNA]</scope>
</reference>
<feature type="non-terminal residue" evidence="4">
    <location>
        <position position="1131"/>
    </location>
</feature>
<dbReference type="InterPro" id="IPR000403">
    <property type="entry name" value="PI3/4_kinase_cat_dom"/>
</dbReference>
<feature type="domain" description="FAT" evidence="3">
    <location>
        <begin position="371"/>
        <end position="759"/>
    </location>
</feature>
<dbReference type="Pfam" id="PF15785">
    <property type="entry name" value="SMG1"/>
    <property type="match status" value="1"/>
</dbReference>
<dbReference type="Pfam" id="PF00454">
    <property type="entry name" value="PI3_PI4_kinase"/>
    <property type="match status" value="1"/>
</dbReference>
<evidence type="ECO:0000313" key="5">
    <source>
        <dbReference type="Proteomes" id="UP000054359"/>
    </source>
</evidence>
<evidence type="ECO:0000259" key="3">
    <source>
        <dbReference type="PROSITE" id="PS51189"/>
    </source>
</evidence>
<dbReference type="InterPro" id="IPR016024">
    <property type="entry name" value="ARM-type_fold"/>
</dbReference>
<dbReference type="GO" id="GO:0000184">
    <property type="term" value="P:nuclear-transcribed mRNA catabolic process, nonsense-mediated decay"/>
    <property type="evidence" value="ECO:0007669"/>
    <property type="project" value="InterPro"/>
</dbReference>
<dbReference type="SMART" id="SM01345">
    <property type="entry name" value="Rapamycin_bind"/>
    <property type="match status" value="1"/>
</dbReference>
<dbReference type="SUPFAM" id="SSF56112">
    <property type="entry name" value="Protein kinase-like (PK-like)"/>
    <property type="match status" value="1"/>
</dbReference>
<organism evidence="4 5">
    <name type="scientific">Stegodyphus mimosarum</name>
    <name type="common">African social velvet spider</name>
    <dbReference type="NCBI Taxonomy" id="407821"/>
    <lineage>
        <taxon>Eukaryota</taxon>
        <taxon>Metazoa</taxon>
        <taxon>Ecdysozoa</taxon>
        <taxon>Arthropoda</taxon>
        <taxon>Chelicerata</taxon>
        <taxon>Arachnida</taxon>
        <taxon>Araneae</taxon>
        <taxon>Araneomorphae</taxon>
        <taxon>Entelegynae</taxon>
        <taxon>Eresoidea</taxon>
        <taxon>Eresidae</taxon>
        <taxon>Stegodyphus</taxon>
    </lineage>
</organism>
<protein>
    <submittedName>
        <fullName evidence="4">Serine/threonine-protein kinase SMG1</fullName>
    </submittedName>
</protein>
<keyword evidence="1" id="KW-0175">Coiled coil</keyword>
<dbReference type="STRING" id="407821.A0A087TSQ0"/>
<dbReference type="InterPro" id="IPR050517">
    <property type="entry name" value="DDR_Repair_Kinase"/>
</dbReference>
<dbReference type="PANTHER" id="PTHR11139">
    <property type="entry name" value="ATAXIA TELANGIECTASIA MUTATED ATM -RELATED"/>
    <property type="match status" value="1"/>
</dbReference>
<dbReference type="InterPro" id="IPR011989">
    <property type="entry name" value="ARM-like"/>
</dbReference>